<dbReference type="EMBL" id="BMAO01011257">
    <property type="protein sequence ID" value="GFQ72339.1"/>
    <property type="molecule type" value="Genomic_DNA"/>
</dbReference>
<dbReference type="Proteomes" id="UP000887116">
    <property type="component" value="Unassembled WGS sequence"/>
</dbReference>
<gene>
    <name evidence="1" type="ORF">TNCT_380531</name>
</gene>
<sequence>MCTVSKKLVNDMLISATTYEIPLENFQLFNFENQRDFECTKDKDIQLESEEELSALALGQEKSETNSAKSSFVKLQRIDESLGPVWSQAKNKQNAYRAVPHSTTASHHTNLFTVGYQTAH</sequence>
<dbReference type="AlphaFoldDB" id="A0A8X6GRI5"/>
<keyword evidence="2" id="KW-1185">Reference proteome</keyword>
<reference evidence="1" key="1">
    <citation type="submission" date="2020-07" db="EMBL/GenBank/DDBJ databases">
        <title>Multicomponent nature underlies the extraordinary mechanical properties of spider dragline silk.</title>
        <authorList>
            <person name="Kono N."/>
            <person name="Nakamura H."/>
            <person name="Mori M."/>
            <person name="Yoshida Y."/>
            <person name="Ohtoshi R."/>
            <person name="Malay A.D."/>
            <person name="Moran D.A.P."/>
            <person name="Tomita M."/>
            <person name="Numata K."/>
            <person name="Arakawa K."/>
        </authorList>
    </citation>
    <scope>NUCLEOTIDE SEQUENCE</scope>
</reference>
<proteinExistence type="predicted"/>
<organism evidence="1 2">
    <name type="scientific">Trichonephila clavata</name>
    <name type="common">Joro spider</name>
    <name type="synonym">Nephila clavata</name>
    <dbReference type="NCBI Taxonomy" id="2740835"/>
    <lineage>
        <taxon>Eukaryota</taxon>
        <taxon>Metazoa</taxon>
        <taxon>Ecdysozoa</taxon>
        <taxon>Arthropoda</taxon>
        <taxon>Chelicerata</taxon>
        <taxon>Arachnida</taxon>
        <taxon>Araneae</taxon>
        <taxon>Araneomorphae</taxon>
        <taxon>Entelegynae</taxon>
        <taxon>Araneoidea</taxon>
        <taxon>Nephilidae</taxon>
        <taxon>Trichonephila</taxon>
    </lineage>
</organism>
<name>A0A8X6GRI5_TRICU</name>
<evidence type="ECO:0000313" key="2">
    <source>
        <dbReference type="Proteomes" id="UP000887116"/>
    </source>
</evidence>
<protein>
    <submittedName>
        <fullName evidence="1">Uncharacterized protein</fullName>
    </submittedName>
</protein>
<accession>A0A8X6GRI5</accession>
<evidence type="ECO:0000313" key="1">
    <source>
        <dbReference type="EMBL" id="GFQ72339.1"/>
    </source>
</evidence>
<comment type="caution">
    <text evidence="1">The sequence shown here is derived from an EMBL/GenBank/DDBJ whole genome shotgun (WGS) entry which is preliminary data.</text>
</comment>